<dbReference type="Gene3D" id="1.10.10.10">
    <property type="entry name" value="Winged helix-like DNA-binding domain superfamily/Winged helix DNA-binding domain"/>
    <property type="match status" value="1"/>
</dbReference>
<gene>
    <name evidence="2" type="ORF">AB5J58_45940</name>
</gene>
<proteinExistence type="predicted"/>
<dbReference type="Gene3D" id="3.30.450.20">
    <property type="entry name" value="PAS domain"/>
    <property type="match status" value="1"/>
</dbReference>
<dbReference type="Pfam" id="PF03861">
    <property type="entry name" value="ANTAR"/>
    <property type="match status" value="1"/>
</dbReference>
<dbReference type="Pfam" id="PF08447">
    <property type="entry name" value="PAS_3"/>
    <property type="match status" value="1"/>
</dbReference>
<accession>A0AB39MMR2</accession>
<dbReference type="InterPro" id="IPR013655">
    <property type="entry name" value="PAS_fold_3"/>
</dbReference>
<feature type="domain" description="ANTAR" evidence="1">
    <location>
        <begin position="120"/>
        <end position="181"/>
    </location>
</feature>
<protein>
    <submittedName>
        <fullName evidence="2">PAS and ANTAR domain-containing protein</fullName>
    </submittedName>
</protein>
<dbReference type="PROSITE" id="PS50921">
    <property type="entry name" value="ANTAR"/>
    <property type="match status" value="1"/>
</dbReference>
<sequence length="208" mass="23080">MESEDDRADEITGVFLHRLPEDTWWWSDEMFRLLGYEADAVTPTAKLLRGHVHAEDQARLDSALEHGRNTGLPFSCYLRVVGGTDAERSVVLVGDGRSGDDGEVVVLRGFAVDVTSSVRQEARRAADSDIDRARVSQQDIDLARGVLMGLYGVDADVAMRVLRRHSQYANVKLRALARSVCEAAPTAPGRPQHDLHQRISSVLYPDRD</sequence>
<evidence type="ECO:0000259" key="1">
    <source>
        <dbReference type="PROSITE" id="PS50921"/>
    </source>
</evidence>
<dbReference type="InterPro" id="IPR000014">
    <property type="entry name" value="PAS"/>
</dbReference>
<dbReference type="CDD" id="cd00130">
    <property type="entry name" value="PAS"/>
    <property type="match status" value="1"/>
</dbReference>
<dbReference type="InterPro" id="IPR036388">
    <property type="entry name" value="WH-like_DNA-bd_sf"/>
</dbReference>
<dbReference type="EMBL" id="CP163431">
    <property type="protein sequence ID" value="XDQ07089.1"/>
    <property type="molecule type" value="Genomic_DNA"/>
</dbReference>
<dbReference type="SMART" id="SM01012">
    <property type="entry name" value="ANTAR"/>
    <property type="match status" value="1"/>
</dbReference>
<reference evidence="2" key="1">
    <citation type="submission" date="2024-07" db="EMBL/GenBank/DDBJ databases">
        <authorList>
            <person name="Yu S.T."/>
        </authorList>
    </citation>
    <scope>NUCLEOTIDE SEQUENCE</scope>
    <source>
        <strain evidence="2">R08</strain>
    </source>
</reference>
<name>A0AB39MMR2_9ACTN</name>
<dbReference type="InterPro" id="IPR005561">
    <property type="entry name" value="ANTAR"/>
</dbReference>
<dbReference type="SUPFAM" id="SSF55785">
    <property type="entry name" value="PYP-like sensor domain (PAS domain)"/>
    <property type="match status" value="1"/>
</dbReference>
<dbReference type="RefSeq" id="WP_369191917.1">
    <property type="nucleotide sequence ID" value="NZ_CP163431.1"/>
</dbReference>
<dbReference type="InterPro" id="IPR035965">
    <property type="entry name" value="PAS-like_dom_sf"/>
</dbReference>
<evidence type="ECO:0000313" key="2">
    <source>
        <dbReference type="EMBL" id="XDQ07089.1"/>
    </source>
</evidence>
<organism evidence="2">
    <name type="scientific">Streptomyces sp. R08</name>
    <dbReference type="NCBI Taxonomy" id="3238624"/>
    <lineage>
        <taxon>Bacteria</taxon>
        <taxon>Bacillati</taxon>
        <taxon>Actinomycetota</taxon>
        <taxon>Actinomycetes</taxon>
        <taxon>Kitasatosporales</taxon>
        <taxon>Streptomycetaceae</taxon>
        <taxon>Streptomyces</taxon>
    </lineage>
</organism>
<dbReference type="AlphaFoldDB" id="A0AB39MMR2"/>
<dbReference type="GO" id="GO:0003723">
    <property type="term" value="F:RNA binding"/>
    <property type="evidence" value="ECO:0007669"/>
    <property type="project" value="InterPro"/>
</dbReference>